<dbReference type="Pfam" id="PF00071">
    <property type="entry name" value="Ras"/>
    <property type="match status" value="1"/>
</dbReference>
<keyword evidence="4" id="KW-1185">Reference proteome</keyword>
<evidence type="ECO:0000256" key="3">
    <source>
        <dbReference type="SAM" id="MobiDB-lite"/>
    </source>
</evidence>
<feature type="region of interest" description="Disordered" evidence="3">
    <location>
        <begin position="1"/>
        <end position="30"/>
    </location>
</feature>
<reference evidence="5" key="1">
    <citation type="submission" date="2016-11" db="UniProtKB">
        <authorList>
            <consortium name="WormBaseParasite"/>
        </authorList>
    </citation>
    <scope>IDENTIFICATION</scope>
</reference>
<dbReference type="PROSITE" id="PS51419">
    <property type="entry name" value="RAB"/>
    <property type="match status" value="1"/>
</dbReference>
<evidence type="ECO:0000256" key="2">
    <source>
        <dbReference type="ARBA" id="ARBA00022741"/>
    </source>
</evidence>
<protein>
    <submittedName>
        <fullName evidence="5">Small GTPase superfamily</fullName>
    </submittedName>
</protein>
<evidence type="ECO:0000256" key="1">
    <source>
        <dbReference type="ARBA" id="ARBA00006270"/>
    </source>
</evidence>
<accession>A0A1I8F5C1</accession>
<dbReference type="GO" id="GO:0003924">
    <property type="term" value="F:GTPase activity"/>
    <property type="evidence" value="ECO:0007669"/>
    <property type="project" value="InterPro"/>
</dbReference>
<dbReference type="Gene3D" id="3.40.50.300">
    <property type="entry name" value="P-loop containing nucleotide triphosphate hydrolases"/>
    <property type="match status" value="1"/>
</dbReference>
<dbReference type="InterPro" id="IPR027417">
    <property type="entry name" value="P-loop_NTPase"/>
</dbReference>
<dbReference type="WBParaSite" id="maker-unitig_21073-snap-gene-0.3-mRNA-1">
    <property type="protein sequence ID" value="maker-unitig_21073-snap-gene-0.3-mRNA-1"/>
    <property type="gene ID" value="maker-unitig_21073-snap-gene-0.3"/>
</dbReference>
<proteinExistence type="inferred from homology"/>
<dbReference type="AlphaFoldDB" id="A0A1I8F5C1"/>
<organism evidence="4 5">
    <name type="scientific">Macrostomum lignano</name>
    <dbReference type="NCBI Taxonomy" id="282301"/>
    <lineage>
        <taxon>Eukaryota</taxon>
        <taxon>Metazoa</taxon>
        <taxon>Spiralia</taxon>
        <taxon>Lophotrochozoa</taxon>
        <taxon>Platyhelminthes</taxon>
        <taxon>Rhabditophora</taxon>
        <taxon>Macrostomorpha</taxon>
        <taxon>Macrostomida</taxon>
        <taxon>Macrostomidae</taxon>
        <taxon>Macrostomum</taxon>
    </lineage>
</organism>
<dbReference type="SUPFAM" id="SSF52540">
    <property type="entry name" value="P-loop containing nucleoside triphosphate hydrolases"/>
    <property type="match status" value="1"/>
</dbReference>
<sequence>MSQQQKSTLDPPAVASDKQTRRKKKTKLGGRTVQLRMWDTGGMERFEAMNLASNFYRNAHGVMLVFSVTDLASFESLPSLVGRARSPASAAVAQPAKVASSNAAWLQQGR</sequence>
<dbReference type="InterPro" id="IPR001806">
    <property type="entry name" value="Small_GTPase"/>
</dbReference>
<keyword evidence="2" id="KW-0547">Nucleotide-binding</keyword>
<dbReference type="Proteomes" id="UP000095280">
    <property type="component" value="Unplaced"/>
</dbReference>
<comment type="similarity">
    <text evidence="1">Belongs to the small GTPase superfamily. Rab family.</text>
</comment>
<name>A0A1I8F5C1_9PLAT</name>
<evidence type="ECO:0000313" key="4">
    <source>
        <dbReference type="Proteomes" id="UP000095280"/>
    </source>
</evidence>
<dbReference type="GO" id="GO:0005525">
    <property type="term" value="F:GTP binding"/>
    <property type="evidence" value="ECO:0007669"/>
    <property type="project" value="InterPro"/>
</dbReference>
<evidence type="ECO:0000313" key="5">
    <source>
        <dbReference type="WBParaSite" id="maker-unitig_21073-snap-gene-0.3-mRNA-1"/>
    </source>
</evidence>
<dbReference type="PANTHER" id="PTHR47978">
    <property type="match status" value="1"/>
</dbReference>